<feature type="non-terminal residue" evidence="1">
    <location>
        <position position="170"/>
    </location>
</feature>
<comment type="caution">
    <text evidence="1">The sequence shown here is derived from an EMBL/GenBank/DDBJ whole genome shotgun (WGS) entry which is preliminary data.</text>
</comment>
<reference evidence="1" key="1">
    <citation type="journal article" date="2015" name="Nature">
        <title>Complex archaea that bridge the gap between prokaryotes and eukaryotes.</title>
        <authorList>
            <person name="Spang A."/>
            <person name="Saw J.H."/>
            <person name="Jorgensen S.L."/>
            <person name="Zaremba-Niedzwiedzka K."/>
            <person name="Martijn J."/>
            <person name="Lind A.E."/>
            <person name="van Eijk R."/>
            <person name="Schleper C."/>
            <person name="Guy L."/>
            <person name="Ettema T.J."/>
        </authorList>
    </citation>
    <scope>NUCLEOTIDE SEQUENCE</scope>
</reference>
<accession>A0A0F8WWC1</accession>
<proteinExistence type="predicted"/>
<organism evidence="1">
    <name type="scientific">marine sediment metagenome</name>
    <dbReference type="NCBI Taxonomy" id="412755"/>
    <lineage>
        <taxon>unclassified sequences</taxon>
        <taxon>metagenomes</taxon>
        <taxon>ecological metagenomes</taxon>
    </lineage>
</organism>
<dbReference type="EMBL" id="LAZR01066873">
    <property type="protein sequence ID" value="KKK52730.1"/>
    <property type="molecule type" value="Genomic_DNA"/>
</dbReference>
<gene>
    <name evidence="1" type="ORF">LCGC14_3101980</name>
</gene>
<sequence length="170" mass="18629">MAVIVFLPDVDEIKGHRKGVQFDISQAGNIAKRRTSGVNRQTDLRMEYRSILKAANQFFWDLNDGQKNLWFTFAIMSGIEGPGGQNSVQRACAGFFACALNAFKAGDGFPSVPGPPTPIGGVTFTNLIRLDKDTVRATFNPSPAGNQNRIYLRQGLPGPGHRNWKAIDGY</sequence>
<protein>
    <submittedName>
        <fullName evidence="1">Uncharacterized protein</fullName>
    </submittedName>
</protein>
<evidence type="ECO:0000313" key="1">
    <source>
        <dbReference type="EMBL" id="KKK52730.1"/>
    </source>
</evidence>
<name>A0A0F8WWC1_9ZZZZ</name>
<dbReference type="AlphaFoldDB" id="A0A0F8WWC1"/>